<comment type="caution">
    <text evidence="1">The sequence shown here is derived from an EMBL/GenBank/DDBJ whole genome shotgun (WGS) entry which is preliminary data.</text>
</comment>
<organism evidence="1 2">
    <name type="scientific">Perkinsus olseni</name>
    <name type="common">Perkinsus atlanticus</name>
    <dbReference type="NCBI Taxonomy" id="32597"/>
    <lineage>
        <taxon>Eukaryota</taxon>
        <taxon>Sar</taxon>
        <taxon>Alveolata</taxon>
        <taxon>Perkinsozoa</taxon>
        <taxon>Perkinsea</taxon>
        <taxon>Perkinsida</taxon>
        <taxon>Perkinsidae</taxon>
        <taxon>Perkinsus</taxon>
    </lineage>
</organism>
<name>A0A7J6RED5_PEROL</name>
<evidence type="ECO:0000313" key="1">
    <source>
        <dbReference type="EMBL" id="KAF4718965.1"/>
    </source>
</evidence>
<dbReference type="AlphaFoldDB" id="A0A7J6RED5"/>
<dbReference type="Proteomes" id="UP000574390">
    <property type="component" value="Unassembled WGS sequence"/>
</dbReference>
<dbReference type="EMBL" id="JABANM010022807">
    <property type="protein sequence ID" value="KAF4718965.1"/>
    <property type="molecule type" value="Genomic_DNA"/>
</dbReference>
<evidence type="ECO:0000313" key="2">
    <source>
        <dbReference type="Proteomes" id="UP000574390"/>
    </source>
</evidence>
<proteinExistence type="predicted"/>
<gene>
    <name evidence="1" type="ORF">FOZ62_025894</name>
</gene>
<protein>
    <submittedName>
        <fullName evidence="1">Uncharacterized protein</fullName>
    </submittedName>
</protein>
<accession>A0A7J6RED5</accession>
<reference evidence="1 2" key="1">
    <citation type="submission" date="2020-04" db="EMBL/GenBank/DDBJ databases">
        <title>Perkinsus olseni comparative genomics.</title>
        <authorList>
            <person name="Bogema D.R."/>
        </authorList>
    </citation>
    <scope>NUCLEOTIDE SEQUENCE [LARGE SCALE GENOMIC DNA]</scope>
    <source>
        <strain evidence="1">ATCC PRA-205</strain>
    </source>
</reference>
<sequence>MAEMLVAESEWSLREIRLEKEILCFTDRPRAACYKGRFVFEIFHVSLPADLTLGPITINLRKNSFESTLGDLTLSTLSLSGGCSPCVITVQGELRAYRAVNAALLARIRDGTSLEMRGPLEVHLYGYAAPHVFGVRKRLLVHPANLTIVM</sequence>